<evidence type="ECO:0000313" key="2">
    <source>
        <dbReference type="Proteomes" id="UP001610063"/>
    </source>
</evidence>
<evidence type="ECO:0000313" key="1">
    <source>
        <dbReference type="EMBL" id="MFH6982757.1"/>
    </source>
</evidence>
<keyword evidence="2" id="KW-1185">Reference proteome</keyword>
<evidence type="ECO:0008006" key="3">
    <source>
        <dbReference type="Google" id="ProtNLM"/>
    </source>
</evidence>
<accession>A0ABW7N597</accession>
<comment type="caution">
    <text evidence="1">The sequence shown here is derived from an EMBL/GenBank/DDBJ whole genome shotgun (WGS) entry which is preliminary data.</text>
</comment>
<dbReference type="PROSITE" id="PS51257">
    <property type="entry name" value="PROKAR_LIPOPROTEIN"/>
    <property type="match status" value="1"/>
</dbReference>
<reference evidence="1 2" key="1">
    <citation type="journal article" date="2013" name="Int. J. Syst. Evol. Microbiol.">
        <title>Marinoscillum luteum sp. nov., isolated from marine sediment.</title>
        <authorList>
            <person name="Cha I.T."/>
            <person name="Park S.J."/>
            <person name="Kim S.J."/>
            <person name="Kim J.G."/>
            <person name="Jung M.Y."/>
            <person name="Shin K.S."/>
            <person name="Kwon K.K."/>
            <person name="Yang S.H."/>
            <person name="Seo Y.S."/>
            <person name="Rhee S.K."/>
        </authorList>
    </citation>
    <scope>NUCLEOTIDE SEQUENCE [LARGE SCALE GENOMIC DNA]</scope>
    <source>
        <strain evidence="1 2">KCTC 23939</strain>
    </source>
</reference>
<dbReference type="EMBL" id="JBIPKE010000013">
    <property type="protein sequence ID" value="MFH6982757.1"/>
    <property type="molecule type" value="Genomic_DNA"/>
</dbReference>
<gene>
    <name evidence="1" type="ORF">ACHKAR_04870</name>
</gene>
<dbReference type="Proteomes" id="UP001610063">
    <property type="component" value="Unassembled WGS sequence"/>
</dbReference>
<name>A0ABW7N597_9BACT</name>
<sequence length="196" mass="21330">MLRNNWFSAFALLILTTWTTGCSDKDVPDAENEEEIITKVQLIFSPTEGAPVVVTALDPDGDGPEDIAPSGPIVLAPATEYELFIKLENTISDEDITEEVEAEGDEHLFFFGFSEGIFESPTGDGNVDQRADVVNYLDKDVDNLPIGLITAWITGESGSGTFRVMLKHQPGIKSATSESTDGESDVDITWTLNIQD</sequence>
<dbReference type="RefSeq" id="WP_255465172.1">
    <property type="nucleotide sequence ID" value="NZ_JBIPKE010000013.1"/>
</dbReference>
<protein>
    <recommendedName>
        <fullName evidence="3">Type 1 periplasmic binding fold superfamily protein</fullName>
    </recommendedName>
</protein>
<organism evidence="1 2">
    <name type="scientific">Marinoscillum luteum</name>
    <dbReference type="NCBI Taxonomy" id="861051"/>
    <lineage>
        <taxon>Bacteria</taxon>
        <taxon>Pseudomonadati</taxon>
        <taxon>Bacteroidota</taxon>
        <taxon>Cytophagia</taxon>
        <taxon>Cytophagales</taxon>
        <taxon>Reichenbachiellaceae</taxon>
        <taxon>Marinoscillum</taxon>
    </lineage>
</organism>
<proteinExistence type="predicted"/>